<accession>A0A1L3MYB4</accession>
<feature type="transmembrane region" description="Helical" evidence="1">
    <location>
        <begin position="12"/>
        <end position="36"/>
    </location>
</feature>
<reference evidence="2" key="1">
    <citation type="journal article" date="2016" name="Genet. Mol. Biol.">
        <title>The rearranged mitochondrial genome of Leptopilina boulardi (Hymenoptera: Figitidae), a parasitoid wasp of Drosophila.</title>
        <authorList>
            <person name="Oliveira D.S."/>
            <person name="Gomes T.M."/>
            <person name="Loreto E.L."/>
        </authorList>
    </citation>
    <scope>NUCLEOTIDE SEQUENCE</scope>
</reference>
<evidence type="ECO:0000256" key="1">
    <source>
        <dbReference type="SAM" id="Phobius"/>
    </source>
</evidence>
<keyword evidence="2" id="KW-0496">Mitochondrion</keyword>
<keyword evidence="1" id="KW-0812">Transmembrane</keyword>
<sequence length="52" mass="6596">MPQMKPMNWLYLLFYMILVVVSYLIMVSYMTLIYFFKKDKKVKNSFEWKMKW</sequence>
<proteinExistence type="predicted"/>
<dbReference type="EMBL" id="KU665622">
    <property type="protein sequence ID" value="APH07337.1"/>
    <property type="molecule type" value="Genomic_DNA"/>
</dbReference>
<evidence type="ECO:0000313" key="2">
    <source>
        <dbReference type="EMBL" id="APH07337.1"/>
    </source>
</evidence>
<keyword evidence="1" id="KW-1133">Transmembrane helix</keyword>
<keyword evidence="1" id="KW-0472">Membrane</keyword>
<gene>
    <name evidence="2" type="primary">ATP8</name>
</gene>
<dbReference type="AlphaFoldDB" id="A0A1L3MYB4"/>
<name>A0A1L3MYB4_9HYME</name>
<geneLocation type="mitochondrion" evidence="2"/>
<protein>
    <submittedName>
        <fullName evidence="2">ATP synthase subunit 8</fullName>
    </submittedName>
</protein>
<organism evidence="2">
    <name type="scientific">Leptopilina boulardi</name>
    <dbReference type="NCBI Taxonomy" id="63433"/>
    <lineage>
        <taxon>Eukaryota</taxon>
        <taxon>Metazoa</taxon>
        <taxon>Ecdysozoa</taxon>
        <taxon>Arthropoda</taxon>
        <taxon>Hexapoda</taxon>
        <taxon>Insecta</taxon>
        <taxon>Pterygota</taxon>
        <taxon>Neoptera</taxon>
        <taxon>Endopterygota</taxon>
        <taxon>Hymenoptera</taxon>
        <taxon>Apocrita</taxon>
        <taxon>Proctotrupomorpha</taxon>
        <taxon>Cynipoidea</taxon>
        <taxon>Figitidae</taxon>
        <taxon>Eucoilinae</taxon>
        <taxon>Leptopilina</taxon>
    </lineage>
</organism>